<dbReference type="GeneID" id="8618926"/>
<dbReference type="RefSeq" id="XP_644824.1">
    <property type="nucleotide sequence ID" value="XM_639732.1"/>
</dbReference>
<dbReference type="KEGG" id="ddi:DDB_G0273619"/>
<feature type="transmembrane region" description="Helical" evidence="1">
    <location>
        <begin position="46"/>
        <end position="65"/>
    </location>
</feature>
<reference evidence="2" key="3">
    <citation type="submission" date="2009-08" db="EMBL/GenBank/DDBJ databases">
        <authorList>
            <consortium name="The Dictyostelium discoideum Sequencing Consortium"/>
            <person name="Eichinger L."/>
            <person name="Pachebat J.A."/>
            <person name="Gloeckner G."/>
            <person name="Rajandream M.-A."/>
            <person name="Sucgang R."/>
            <person name="Song J."/>
            <person name="Cox E.C."/>
            <person name="Tunggal B."/>
            <person name="Szafranski K."/>
            <person name="Konfortov B.A."/>
            <person name="Farbrother P."/>
            <person name="Bankier A.T."/>
            <person name="Lehmann R."/>
            <person name="Hamlin N."/>
            <person name="Xu Q."/>
            <person name="Davies R."/>
            <person name="Gaudet P."/>
            <person name="Fey P."/>
            <person name="Pilcher K."/>
            <person name="Chen G."/>
            <person name="Saunders D."/>
            <person name="Sodergren E."/>
            <person name="Davis P."/>
            <person name="Nie X."/>
            <person name="Kerhornou A."/>
            <person name="Hemphill L."/>
            <person name="Bason N."/>
            <person name="Berriman M."/>
            <person name="Desany B."/>
            <person name="Churcher C."/>
            <person name="Cooper J."/>
            <person name="van Driessche N."/>
            <person name="Cronin A."/>
            <person name="Goodhead I."/>
            <person name="Muzny D."/>
            <person name="Hall N."/>
            <person name="Harper D."/>
            <person name="Lindsay R."/>
            <person name="Hauser H."/>
            <person name="James K."/>
            <person name="Quiles M."/>
            <person name="Buchrieser C."/>
            <person name="Wardroper A."/>
            <person name="Thangavelu M."/>
            <person name="Johnson D."/>
            <person name="Knights A."/>
            <person name="Loulseged H."/>
            <person name="Mungall K."/>
            <person name="Price C."/>
            <person name="Ma J."/>
            <person name="Quail M."/>
            <person name="Hernandez J."/>
            <person name="Rabbinowitsch E."/>
            <person name="Steffen D."/>
            <person name="Sanders M."/>
            <person name="Weinstock G."/>
            <person name="Sharp S."/>
            <person name="Just E."/>
            <person name="Shaulsky G."/>
            <person name="Simmonds M."/>
            <person name="Tivey A."/>
            <person name="White B."/>
            <person name="Walker D."/>
            <person name="Woodward J."/>
            <person name="Winckler T."/>
            <person name="Schleicher M."/>
            <person name="Rosenthal A."/>
            <person name="Rivero F."/>
            <person name="Chisholm R.L."/>
            <person name="Gibbs R."/>
            <person name="Loomis W.F."/>
            <person name="Platzer M."/>
            <person name="Kay R.R."/>
            <person name="Williams J."/>
            <person name="Dear P.H."/>
            <person name="Noegel A.A."/>
            <person name="Barrell B."/>
            <person name="Kuspa A."/>
        </authorList>
    </citation>
    <scope>NUCLEOTIDE SEQUENCE</scope>
    <source>
        <strain evidence="2">AX4</strain>
    </source>
</reference>
<comment type="caution">
    <text evidence="2">The sequence shown here is derived from an EMBL/GenBank/DDBJ whole genome shotgun (WGS) entry which is preliminary data.</text>
</comment>
<gene>
    <name evidence="3" type="ORF">DDB_G0273317</name>
    <name evidence="2" type="ORF">DDB_G0273619</name>
</gene>
<dbReference type="SMR" id="Q557E2"/>
<evidence type="ECO:0000313" key="2">
    <source>
        <dbReference type="EMBL" id="EAL70500.1"/>
    </source>
</evidence>
<sequence>MTQISTLAETYDRRFLKITTDSINQSFKISNEIQKKKKKKKITKTNFFYFFFIFFYFFFVIYLYLNYVSLAIVKNIISRDNIYRSWMAA</sequence>
<dbReference type="VEuPathDB" id="AmoebaDB:DDB_G0273317"/>
<dbReference type="RefSeq" id="XP_644426.1">
    <property type="nucleotide sequence ID" value="XM_639334.1"/>
</dbReference>
<proteinExistence type="predicted"/>
<keyword evidence="4" id="KW-1185">Reference proteome</keyword>
<keyword evidence="1" id="KW-0812">Transmembrane</keyword>
<protein>
    <submittedName>
        <fullName evidence="2">Uncharacterized protein</fullName>
    </submittedName>
</protein>
<dbReference type="AlphaFoldDB" id="Q557E2"/>
<keyword evidence="1" id="KW-0472">Membrane</keyword>
<evidence type="ECO:0000313" key="4">
    <source>
        <dbReference type="Proteomes" id="UP000002195"/>
    </source>
</evidence>
<accession>Q557E2</accession>
<reference evidence="2 4" key="2">
    <citation type="journal article" date="2005" name="Nature">
        <title>The genome of the social amoeba Dictyostelium discoideum.</title>
        <authorList>
            <consortium name="The Dictyostelium discoideum Sequencing Consortium"/>
            <person name="Eichinger L."/>
            <person name="Pachebat J.A."/>
            <person name="Glockner G."/>
            <person name="Rajandream M.A."/>
            <person name="Sucgang R."/>
            <person name="Berriman M."/>
            <person name="Song J."/>
            <person name="Olsen R."/>
            <person name="Szafranski K."/>
            <person name="Xu Q."/>
            <person name="Tunggal B."/>
            <person name="Kummerfeld S."/>
            <person name="Madera M."/>
            <person name="Konfortov B.A."/>
            <person name="Rivero F."/>
            <person name="Bankier A.T."/>
            <person name="Lehmann R."/>
            <person name="Hamlin N."/>
            <person name="Davies R."/>
            <person name="Gaudet P."/>
            <person name="Fey P."/>
            <person name="Pilcher K."/>
            <person name="Chen G."/>
            <person name="Saunders D."/>
            <person name="Sodergren E."/>
            <person name="Davis P."/>
            <person name="Kerhornou A."/>
            <person name="Nie X."/>
            <person name="Hall N."/>
            <person name="Anjard C."/>
            <person name="Hemphill L."/>
            <person name="Bason N."/>
            <person name="Farbrother P."/>
            <person name="Desany B."/>
            <person name="Just E."/>
            <person name="Morio T."/>
            <person name="Rost R."/>
            <person name="Churcher C."/>
            <person name="Cooper J."/>
            <person name="Haydock S."/>
            <person name="van Driessche N."/>
            <person name="Cronin A."/>
            <person name="Goodhead I."/>
            <person name="Muzny D."/>
            <person name="Mourier T."/>
            <person name="Pain A."/>
            <person name="Lu M."/>
            <person name="Harper D."/>
            <person name="Lindsay R."/>
            <person name="Hauser H."/>
            <person name="James K."/>
            <person name="Quiles M."/>
            <person name="Madan Babu M."/>
            <person name="Saito T."/>
            <person name="Buchrieser C."/>
            <person name="Wardroper A."/>
            <person name="Felder M."/>
            <person name="Thangavelu M."/>
            <person name="Johnson D."/>
            <person name="Knights A."/>
            <person name="Loulseged H."/>
            <person name="Mungall K."/>
            <person name="Oliver K."/>
            <person name="Price C."/>
            <person name="Quail M.A."/>
            <person name="Urushihara H."/>
            <person name="Hernandez J."/>
            <person name="Rabbinowitsch E."/>
            <person name="Steffen D."/>
            <person name="Sanders M."/>
            <person name="Ma J."/>
            <person name="Kohara Y."/>
            <person name="Sharp S."/>
            <person name="Simmonds M."/>
            <person name="Spiegler S."/>
            <person name="Tivey A."/>
            <person name="Sugano S."/>
            <person name="White B."/>
            <person name="Walker D."/>
            <person name="Woodward J."/>
            <person name="Winckler T."/>
            <person name="Tanaka Y."/>
            <person name="Shaulsky G."/>
            <person name="Schleicher M."/>
            <person name="Weinstock G."/>
            <person name="Rosenthal A."/>
            <person name="Cox E.C."/>
            <person name="Chisholm R.L."/>
            <person name="Gibbs R."/>
            <person name="Loomis W.F."/>
            <person name="Platzer M."/>
            <person name="Kay R.R."/>
            <person name="Williams J."/>
            <person name="Dear P.H."/>
            <person name="Noegel A.A."/>
            <person name="Barrell B."/>
            <person name="Kuspa A."/>
        </authorList>
    </citation>
    <scope>NUCLEOTIDE SEQUENCE [LARGE SCALE GENOMIC DNA]</scope>
    <source>
        <strain evidence="2 4">AX4</strain>
    </source>
</reference>
<evidence type="ECO:0000313" key="3">
    <source>
        <dbReference type="EMBL" id="EAL70876.1"/>
    </source>
</evidence>
<name>Q557E2_DICDI</name>
<dbReference type="Proteomes" id="UP000002195">
    <property type="component" value="Unassembled WGS sequence"/>
</dbReference>
<dbReference type="EMBL" id="AAFI02000009">
    <property type="protein sequence ID" value="EAL70876.1"/>
    <property type="molecule type" value="Genomic_DNA"/>
</dbReference>
<dbReference type="EMBL" id="AAFI02000011">
    <property type="protein sequence ID" value="EAL70500.1"/>
    <property type="molecule type" value="Genomic_DNA"/>
</dbReference>
<dbReference type="KEGG" id="ddi:DDB_G0273317"/>
<dbReference type="HOGENOM" id="CLU_2459408_0_0_1"/>
<keyword evidence="1" id="KW-1133">Transmembrane helix</keyword>
<dbReference type="PaxDb" id="44689-DDB0203332"/>
<evidence type="ECO:0000256" key="1">
    <source>
        <dbReference type="SAM" id="Phobius"/>
    </source>
</evidence>
<reference evidence="2 4" key="1">
    <citation type="journal article" date="2002" name="Nature">
        <title>Sequence and analysis of chromosome 2 of Dictyostelium discoideum.</title>
        <authorList>
            <consortium name="Dictyostelium Genome Sequencing Consortium"/>
            <person name="Glockner G."/>
            <person name="Eichinger L."/>
            <person name="Szafranski K."/>
            <person name="Pachebat J.A."/>
            <person name="Bankier A.T."/>
            <person name="Dear P.H."/>
            <person name="Lehmann R."/>
            <person name="Baumgart C."/>
            <person name="Parra G."/>
            <person name="Abril J.F."/>
            <person name="Guigo R."/>
            <person name="Kumpf K."/>
            <person name="Tunggal B."/>
            <person name="Cox E."/>
            <person name="Quail M.A."/>
            <person name="Platzer M."/>
            <person name="Rosenthal A."/>
            <person name="Noegel A.A."/>
        </authorList>
    </citation>
    <scope>NUCLEOTIDE SEQUENCE [LARGE SCALE GENOMIC DNA]</scope>
    <source>
        <strain evidence="2 4">AX4</strain>
    </source>
</reference>
<organism evidence="2 4">
    <name type="scientific">Dictyostelium discoideum</name>
    <name type="common">Social amoeba</name>
    <dbReference type="NCBI Taxonomy" id="44689"/>
    <lineage>
        <taxon>Eukaryota</taxon>
        <taxon>Amoebozoa</taxon>
        <taxon>Evosea</taxon>
        <taxon>Eumycetozoa</taxon>
        <taxon>Dictyostelia</taxon>
        <taxon>Dictyosteliales</taxon>
        <taxon>Dictyosteliaceae</taxon>
        <taxon>Dictyostelium</taxon>
    </lineage>
</organism>
<dbReference type="GeneID" id="8619051"/>